<protein>
    <recommendedName>
        <fullName evidence="1">Cyclic nucleotide-binding domain-containing protein</fullName>
    </recommendedName>
</protein>
<feature type="non-terminal residue" evidence="2">
    <location>
        <position position="1"/>
    </location>
</feature>
<organism evidence="2 3">
    <name type="scientific">Chrysochromulina tobinii</name>
    <dbReference type="NCBI Taxonomy" id="1460289"/>
    <lineage>
        <taxon>Eukaryota</taxon>
        <taxon>Haptista</taxon>
        <taxon>Haptophyta</taxon>
        <taxon>Prymnesiophyceae</taxon>
        <taxon>Prymnesiales</taxon>
        <taxon>Chrysochromulinaceae</taxon>
        <taxon>Chrysochromulina</taxon>
    </lineage>
</organism>
<name>A0A0M0J579_9EUKA</name>
<keyword evidence="3" id="KW-1185">Reference proteome</keyword>
<evidence type="ECO:0000313" key="2">
    <source>
        <dbReference type="EMBL" id="KOO21452.1"/>
    </source>
</evidence>
<reference evidence="3" key="1">
    <citation type="journal article" date="2015" name="PLoS Genet.">
        <title>Genome Sequence and Transcriptome Analyses of Chrysochromulina tobin: Metabolic Tools for Enhanced Algal Fitness in the Prominent Order Prymnesiales (Haptophyceae).</title>
        <authorList>
            <person name="Hovde B.T."/>
            <person name="Deodato C.R."/>
            <person name="Hunsperger H.M."/>
            <person name="Ryken S.A."/>
            <person name="Yost W."/>
            <person name="Jha R.K."/>
            <person name="Patterson J."/>
            <person name="Monnat R.J. Jr."/>
            <person name="Barlow S.B."/>
            <person name="Starkenburg S.R."/>
            <person name="Cattolico R.A."/>
        </authorList>
    </citation>
    <scope>NUCLEOTIDE SEQUENCE</scope>
    <source>
        <strain evidence="3">CCMP291</strain>
    </source>
</reference>
<sequence>VSTTRLTDEEEEEVEELARAHDSAWTHVGAVVGAQAAAEAEAIEGGAQYGGDGPRPTQRAEVPSEVFAMALSLASSVTSPHLDEQFRMLIASLDAPTMTRAVAGTSGRIASYGSLSSQVSARPGEPPKEIAQLGPGDFFGETGLLEGRVTRNTDVLCRTPVEVLMIGNAMFLHLTGRANAGSAGAAIASKMRERAEARQRSRLTRAIEMMEAAPLQPMKFCKGDVLFRQGDQATHFYILKAGQLASSFVASTGEQADLGILSAGMRFGWKNREWRRSPRIASDDL</sequence>
<dbReference type="PANTHER" id="PTHR23011">
    <property type="entry name" value="CYCLIC NUCLEOTIDE-BINDING DOMAIN CONTAINING PROTEIN"/>
    <property type="match status" value="1"/>
</dbReference>
<evidence type="ECO:0000313" key="3">
    <source>
        <dbReference type="Proteomes" id="UP000037460"/>
    </source>
</evidence>
<dbReference type="CDD" id="cd00038">
    <property type="entry name" value="CAP_ED"/>
    <property type="match status" value="1"/>
</dbReference>
<dbReference type="AlphaFoldDB" id="A0A0M0J579"/>
<feature type="domain" description="Cyclic nucleotide-binding" evidence="1">
    <location>
        <begin position="104"/>
        <end position="177"/>
    </location>
</feature>
<accession>A0A0M0J579</accession>
<dbReference type="InterPro" id="IPR000595">
    <property type="entry name" value="cNMP-bd_dom"/>
</dbReference>
<proteinExistence type="predicted"/>
<dbReference type="PANTHER" id="PTHR23011:SF28">
    <property type="entry name" value="CYCLIC NUCLEOTIDE-BINDING DOMAIN CONTAINING PROTEIN"/>
    <property type="match status" value="1"/>
</dbReference>
<feature type="domain" description="Cyclic nucleotide-binding" evidence="1">
    <location>
        <begin position="191"/>
        <end position="282"/>
    </location>
</feature>
<dbReference type="InterPro" id="IPR018490">
    <property type="entry name" value="cNMP-bd_dom_sf"/>
</dbReference>
<dbReference type="Gene3D" id="2.60.120.10">
    <property type="entry name" value="Jelly Rolls"/>
    <property type="match status" value="2"/>
</dbReference>
<comment type="caution">
    <text evidence="2">The sequence shown here is derived from an EMBL/GenBank/DDBJ whole genome shotgun (WGS) entry which is preliminary data.</text>
</comment>
<dbReference type="PROSITE" id="PS50042">
    <property type="entry name" value="CNMP_BINDING_3"/>
    <property type="match status" value="2"/>
</dbReference>
<dbReference type="Proteomes" id="UP000037460">
    <property type="component" value="Unassembled WGS sequence"/>
</dbReference>
<dbReference type="SUPFAM" id="SSF51206">
    <property type="entry name" value="cAMP-binding domain-like"/>
    <property type="match status" value="2"/>
</dbReference>
<dbReference type="Pfam" id="PF00027">
    <property type="entry name" value="cNMP_binding"/>
    <property type="match status" value="2"/>
</dbReference>
<gene>
    <name evidence="2" type="ORF">Ctob_001524</name>
</gene>
<dbReference type="EMBL" id="JWZX01003361">
    <property type="protein sequence ID" value="KOO21452.1"/>
    <property type="molecule type" value="Genomic_DNA"/>
</dbReference>
<dbReference type="InterPro" id="IPR014710">
    <property type="entry name" value="RmlC-like_jellyroll"/>
</dbReference>
<evidence type="ECO:0000259" key="1">
    <source>
        <dbReference type="PROSITE" id="PS50042"/>
    </source>
</evidence>